<feature type="compositionally biased region" description="Acidic residues" evidence="1">
    <location>
        <begin position="545"/>
        <end position="554"/>
    </location>
</feature>
<feature type="region of interest" description="Disordered" evidence="1">
    <location>
        <begin position="439"/>
        <end position="958"/>
    </location>
</feature>
<dbReference type="OrthoDB" id="4227586at2759"/>
<dbReference type="AlphaFoldDB" id="A0A9W9FXF8"/>
<proteinExistence type="predicted"/>
<feature type="region of interest" description="Disordered" evidence="1">
    <location>
        <begin position="384"/>
        <end position="403"/>
    </location>
</feature>
<feature type="compositionally biased region" description="Basic and acidic residues" evidence="1">
    <location>
        <begin position="772"/>
        <end position="785"/>
    </location>
</feature>
<reference evidence="2" key="1">
    <citation type="submission" date="2022-11" db="EMBL/GenBank/DDBJ databases">
        <authorList>
            <person name="Petersen C."/>
        </authorList>
    </citation>
    <scope>NUCLEOTIDE SEQUENCE</scope>
    <source>
        <strain evidence="2">IBT 30069</strain>
    </source>
</reference>
<feature type="compositionally biased region" description="Polar residues" evidence="1">
    <location>
        <begin position="868"/>
        <end position="883"/>
    </location>
</feature>
<feature type="compositionally biased region" description="Basic and acidic residues" evidence="1">
    <location>
        <begin position="613"/>
        <end position="632"/>
    </location>
</feature>
<name>A0A9W9FXF8_9EURO</name>
<sequence>MVFLRLEVRVYPRESGQNGSIFSTVLGKRPENEDPNGPKKTYAGFLLTLKNPEEYTMGDLSYLIKEKWQALRPEAEQLAIKKLLDDTMPSIDLEVGMCVADVFVDRGKALADGHDQRGIVRVVQKPNDSHAPVRFPSVVQDFEGASEAYARKKAKKSLGKAFSPIPEHPHDTPISSVEIPHQPLNDAPIPSPLFITNGESLNVTSPSPRERSRKRKQSTPDRHTPAKEARVEKEPRSNDNSPSILRRSKRIPSFASPNRRLSYSQPAQDGLGLGITGSPKANRTAPSNSSPQLPPVHQSILSKSSKNTHSNPKRRISFAESATPPADSHPNKKPASTSTSASRQKHNTSIPPSSQSVVPTSSQVSNIQYPPGVDPEKIRRLAEEGMQHERCKSEARRLLNDPNADKSLLALAKSICQMVDRPKKSKSFQDNQKLKALLNEFKDKQDKLAQMAQPEDNGKDKEVQDSEDESESSEEESDSSEEESSDSEEESSSSDASSESDDEENENESSKTNNLFDMEAVESSSAKHHAGTKQKDSPVQIFDSSDSDDQEMGDLDLAPANAQDKQVSESEHDDDTSSENNEESSHVSGNPDPEDQEMVDAISPPVNSQTKEPISEPRQDDGAVSESEHESSRVSGNLDSEDQQTTDPTPASVNDQTENSISESTQDDGAVSESEHKSSRVSGNLDSEDQQMAGPTFTSVNDQTEKAISESEQDGDDGSEDDDDSSSQSGASDSEDEESIDSPPAPVNGQTEKPISQSEQEENAGYNDQDESERASDILGPHDHASSVNRAILNNVENSTPRSGGDSNSVEGDQETEPEKKPVTRANQSEDEDQSSDEESESESDSDSDSDPNLTFPPLHGKSPAKSAKSTPIKQEPPTQTRPKTLKELLQIHKAEQAARQTEGQKSMAKPATTTSAPKRRNIFESYDGSSEDSDSSDGDVLPNGSAGRLFKQRPLNH</sequence>
<feature type="compositionally biased region" description="Polar residues" evidence="1">
    <location>
        <begin position="795"/>
        <end position="811"/>
    </location>
</feature>
<feature type="compositionally biased region" description="Basic and acidic residues" evidence="1">
    <location>
        <begin position="218"/>
        <end position="237"/>
    </location>
</feature>
<dbReference type="Proteomes" id="UP001149165">
    <property type="component" value="Unassembled WGS sequence"/>
</dbReference>
<feature type="compositionally biased region" description="Polar residues" evidence="1">
    <location>
        <begin position="645"/>
        <end position="664"/>
    </location>
</feature>
<organism evidence="2 3">
    <name type="scientific">Penicillium angulare</name>
    <dbReference type="NCBI Taxonomy" id="116970"/>
    <lineage>
        <taxon>Eukaryota</taxon>
        <taxon>Fungi</taxon>
        <taxon>Dikarya</taxon>
        <taxon>Ascomycota</taxon>
        <taxon>Pezizomycotina</taxon>
        <taxon>Eurotiomycetes</taxon>
        <taxon>Eurotiomycetidae</taxon>
        <taxon>Eurotiales</taxon>
        <taxon>Aspergillaceae</taxon>
        <taxon>Penicillium</taxon>
    </lineage>
</organism>
<feature type="compositionally biased region" description="Basic and acidic residues" evidence="1">
    <location>
        <begin position="384"/>
        <end position="399"/>
    </location>
</feature>
<reference evidence="2" key="2">
    <citation type="journal article" date="2023" name="IMA Fungus">
        <title>Comparative genomic study of the Penicillium genus elucidates a diverse pangenome and 15 lateral gene transfer events.</title>
        <authorList>
            <person name="Petersen C."/>
            <person name="Sorensen T."/>
            <person name="Nielsen M.R."/>
            <person name="Sondergaard T.E."/>
            <person name="Sorensen J.L."/>
            <person name="Fitzpatrick D.A."/>
            <person name="Frisvad J.C."/>
            <person name="Nielsen K.L."/>
        </authorList>
    </citation>
    <scope>NUCLEOTIDE SEQUENCE</scope>
    <source>
        <strain evidence="2">IBT 30069</strain>
    </source>
</reference>
<feature type="compositionally biased region" description="Low complexity" evidence="1">
    <location>
        <begin position="348"/>
        <end position="365"/>
    </location>
</feature>
<protein>
    <recommendedName>
        <fullName evidence="4">Nucleolar protein Dnt1-like N-terminal domain-containing protein</fullName>
    </recommendedName>
</protein>
<evidence type="ECO:0000313" key="2">
    <source>
        <dbReference type="EMBL" id="KAJ5108199.1"/>
    </source>
</evidence>
<feature type="compositionally biased region" description="Polar residues" evidence="1">
    <location>
        <begin position="255"/>
        <end position="267"/>
    </location>
</feature>
<feature type="compositionally biased region" description="Basic and acidic residues" evidence="1">
    <location>
        <begin position="885"/>
        <end position="897"/>
    </location>
</feature>
<keyword evidence="3" id="KW-1185">Reference proteome</keyword>
<dbReference type="EMBL" id="JAPQKH010000003">
    <property type="protein sequence ID" value="KAJ5108199.1"/>
    <property type="molecule type" value="Genomic_DNA"/>
</dbReference>
<feature type="region of interest" description="Disordered" evidence="1">
    <location>
        <begin position="161"/>
        <end position="373"/>
    </location>
</feature>
<feature type="compositionally biased region" description="Acidic residues" evidence="1">
    <location>
        <begin position="571"/>
        <end position="582"/>
    </location>
</feature>
<feature type="compositionally biased region" description="Acidic residues" evidence="1">
    <location>
        <begin position="711"/>
        <end position="725"/>
    </location>
</feature>
<feature type="compositionally biased region" description="Polar residues" evidence="1">
    <location>
        <begin position="748"/>
        <end position="758"/>
    </location>
</feature>
<feature type="compositionally biased region" description="Polar residues" evidence="1">
    <location>
        <begin position="299"/>
        <end position="310"/>
    </location>
</feature>
<evidence type="ECO:0000313" key="3">
    <source>
        <dbReference type="Proteomes" id="UP001149165"/>
    </source>
</evidence>
<feature type="compositionally biased region" description="Polar residues" evidence="1">
    <location>
        <begin position="279"/>
        <end position="291"/>
    </location>
</feature>
<comment type="caution">
    <text evidence="2">The sequence shown here is derived from an EMBL/GenBank/DDBJ whole genome shotgun (WGS) entry which is preliminary data.</text>
</comment>
<accession>A0A9W9FXF8</accession>
<evidence type="ECO:0000256" key="1">
    <source>
        <dbReference type="SAM" id="MobiDB-lite"/>
    </source>
</evidence>
<feature type="compositionally biased region" description="Acidic residues" evidence="1">
    <location>
        <begin position="829"/>
        <end position="850"/>
    </location>
</feature>
<gene>
    <name evidence="2" type="ORF">N7456_004874</name>
</gene>
<evidence type="ECO:0008006" key="4">
    <source>
        <dbReference type="Google" id="ProtNLM"/>
    </source>
</evidence>
<feature type="compositionally biased region" description="Acidic residues" evidence="1">
    <location>
        <begin position="465"/>
        <end position="507"/>
    </location>
</feature>